<evidence type="ECO:0000313" key="3">
    <source>
        <dbReference type="EMBL" id="KAH7053045.1"/>
    </source>
</evidence>
<name>A0ABQ8GDJ7_9PEZI</name>
<evidence type="ECO:0000313" key="4">
    <source>
        <dbReference type="Proteomes" id="UP000774617"/>
    </source>
</evidence>
<feature type="transmembrane region" description="Helical" evidence="2">
    <location>
        <begin position="23"/>
        <end position="45"/>
    </location>
</feature>
<gene>
    <name evidence="3" type="ORF">B0J12DRAFT_43429</name>
</gene>
<dbReference type="EMBL" id="JAGTJR010000010">
    <property type="protein sequence ID" value="KAH7053045.1"/>
    <property type="molecule type" value="Genomic_DNA"/>
</dbReference>
<evidence type="ECO:0000256" key="1">
    <source>
        <dbReference type="SAM" id="MobiDB-lite"/>
    </source>
</evidence>
<comment type="caution">
    <text evidence="3">The sequence shown here is derived from an EMBL/GenBank/DDBJ whole genome shotgun (WGS) entry which is preliminary data.</text>
</comment>
<organism evidence="3 4">
    <name type="scientific">Macrophomina phaseolina</name>
    <dbReference type="NCBI Taxonomy" id="35725"/>
    <lineage>
        <taxon>Eukaryota</taxon>
        <taxon>Fungi</taxon>
        <taxon>Dikarya</taxon>
        <taxon>Ascomycota</taxon>
        <taxon>Pezizomycotina</taxon>
        <taxon>Dothideomycetes</taxon>
        <taxon>Dothideomycetes incertae sedis</taxon>
        <taxon>Botryosphaeriales</taxon>
        <taxon>Botryosphaeriaceae</taxon>
        <taxon>Macrophomina</taxon>
    </lineage>
</organism>
<keyword evidence="4" id="KW-1185">Reference proteome</keyword>
<proteinExistence type="predicted"/>
<dbReference type="Proteomes" id="UP000774617">
    <property type="component" value="Unassembled WGS sequence"/>
</dbReference>
<feature type="region of interest" description="Disordered" evidence="1">
    <location>
        <begin position="101"/>
        <end position="132"/>
    </location>
</feature>
<accession>A0ABQ8GDJ7</accession>
<keyword evidence="2" id="KW-0812">Transmembrane</keyword>
<reference evidence="3 4" key="1">
    <citation type="journal article" date="2021" name="Nat. Commun.">
        <title>Genetic determinants of endophytism in the Arabidopsis root mycobiome.</title>
        <authorList>
            <person name="Mesny F."/>
            <person name="Miyauchi S."/>
            <person name="Thiergart T."/>
            <person name="Pickel B."/>
            <person name="Atanasova L."/>
            <person name="Karlsson M."/>
            <person name="Huettel B."/>
            <person name="Barry K.W."/>
            <person name="Haridas S."/>
            <person name="Chen C."/>
            <person name="Bauer D."/>
            <person name="Andreopoulos W."/>
            <person name="Pangilinan J."/>
            <person name="LaButti K."/>
            <person name="Riley R."/>
            <person name="Lipzen A."/>
            <person name="Clum A."/>
            <person name="Drula E."/>
            <person name="Henrissat B."/>
            <person name="Kohler A."/>
            <person name="Grigoriev I.V."/>
            <person name="Martin F.M."/>
            <person name="Hacquard S."/>
        </authorList>
    </citation>
    <scope>NUCLEOTIDE SEQUENCE [LARGE SCALE GENOMIC DNA]</scope>
    <source>
        <strain evidence="3 4">MPI-SDFR-AT-0080</strain>
    </source>
</reference>
<feature type="compositionally biased region" description="Polar residues" evidence="1">
    <location>
        <begin position="119"/>
        <end position="132"/>
    </location>
</feature>
<sequence length="132" mass="14611">MYSHLVPYSAVYPLKALLKMRTAGPYATGVIIRLLALLGPLSAFGPEEHNGNFRRQIPRHPSDLQAITAPSGATVRYKEPSKYGLCETTPGVNSLHRTWVRRIRRTSGAPTRPRGRSTGGKSRNPRFNCSKP</sequence>
<evidence type="ECO:0000256" key="2">
    <source>
        <dbReference type="SAM" id="Phobius"/>
    </source>
</evidence>
<keyword evidence="2" id="KW-0472">Membrane</keyword>
<protein>
    <submittedName>
        <fullName evidence="3">Uncharacterized protein</fullName>
    </submittedName>
</protein>
<keyword evidence="2" id="KW-1133">Transmembrane helix</keyword>